<dbReference type="Pfam" id="PF02653">
    <property type="entry name" value="BPD_transp_2"/>
    <property type="match status" value="1"/>
</dbReference>
<dbReference type="PANTHER" id="PTHR30482:SF20">
    <property type="entry name" value="HIGH-AFFINITY BRANCHED-CHAIN AMINO ACID TRANSPORT SYSTEM PERMEASE PROTEIN LIVM"/>
    <property type="match status" value="1"/>
</dbReference>
<dbReference type="InterPro" id="IPR001851">
    <property type="entry name" value="ABC_transp_permease"/>
</dbReference>
<comment type="subcellular location">
    <subcellularLocation>
        <location evidence="1">Cell membrane</location>
        <topology evidence="1">Multi-pass membrane protein</topology>
    </subcellularLocation>
</comment>
<keyword evidence="3 6" id="KW-0812">Transmembrane</keyword>
<evidence type="ECO:0000256" key="2">
    <source>
        <dbReference type="ARBA" id="ARBA00022475"/>
    </source>
</evidence>
<feature type="transmembrane region" description="Helical" evidence="6">
    <location>
        <begin position="89"/>
        <end position="109"/>
    </location>
</feature>
<reference evidence="7 8" key="1">
    <citation type="submission" date="2019-07" db="EMBL/GenBank/DDBJ databases">
        <title>Whole genome shotgun sequence of Microvirga aerophila NBRC 106136.</title>
        <authorList>
            <person name="Hosoyama A."/>
            <person name="Uohara A."/>
            <person name="Ohji S."/>
            <person name="Ichikawa N."/>
        </authorList>
    </citation>
    <scope>NUCLEOTIDE SEQUENCE [LARGE SCALE GENOMIC DNA]</scope>
    <source>
        <strain evidence="7 8">NBRC 106136</strain>
    </source>
</reference>
<evidence type="ECO:0000256" key="4">
    <source>
        <dbReference type="ARBA" id="ARBA00022989"/>
    </source>
</evidence>
<evidence type="ECO:0000256" key="5">
    <source>
        <dbReference type="ARBA" id="ARBA00023136"/>
    </source>
</evidence>
<keyword evidence="5 6" id="KW-0472">Membrane</keyword>
<feature type="transmembrane region" description="Helical" evidence="6">
    <location>
        <begin position="65"/>
        <end position="83"/>
    </location>
</feature>
<feature type="transmembrane region" description="Helical" evidence="6">
    <location>
        <begin position="12"/>
        <end position="34"/>
    </location>
</feature>
<keyword evidence="2" id="KW-1003">Cell membrane</keyword>
<dbReference type="RefSeq" id="WP_114187313.1">
    <property type="nucleotide sequence ID" value="NZ_BJYU01000035.1"/>
</dbReference>
<organism evidence="7 8">
    <name type="scientific">Microvirga aerophila</name>
    <dbReference type="NCBI Taxonomy" id="670291"/>
    <lineage>
        <taxon>Bacteria</taxon>
        <taxon>Pseudomonadati</taxon>
        <taxon>Pseudomonadota</taxon>
        <taxon>Alphaproteobacteria</taxon>
        <taxon>Hyphomicrobiales</taxon>
        <taxon>Methylobacteriaceae</taxon>
        <taxon>Microvirga</taxon>
    </lineage>
</organism>
<comment type="caution">
    <text evidence="7">The sequence shown here is derived from an EMBL/GenBank/DDBJ whole genome shotgun (WGS) entry which is preliminary data.</text>
</comment>
<dbReference type="GO" id="GO:0005886">
    <property type="term" value="C:plasma membrane"/>
    <property type="evidence" value="ECO:0007669"/>
    <property type="project" value="UniProtKB-SubCell"/>
</dbReference>
<dbReference type="PANTHER" id="PTHR30482">
    <property type="entry name" value="HIGH-AFFINITY BRANCHED-CHAIN AMINO ACID TRANSPORT SYSTEM PERMEASE"/>
    <property type="match status" value="1"/>
</dbReference>
<evidence type="ECO:0000313" key="7">
    <source>
        <dbReference type="EMBL" id="GEO15079.1"/>
    </source>
</evidence>
<sequence>MGKSVFLRRTGLIVTLLVCVALLVKVPALPPYYVRVADSILIYIILAVGLNIVVGYAGLLDLGFIAFYAVGAYTYAFLASGQFDIHLPFLIILLIGAGTGALAGILLGFPVLKLRGDYLAIVTLSFGEIIRILINNADDLTNGPQGIAALDRARIFGLPLISPTNFYFLLLILTIVVCGAVYFMERSILGKAWRALREDQDATRGLGINTTGLKLAAFAISAAIGGATGVIFSAFQRFVSPESFTFQESLLVVLIIIIGGVGNIVGIAAGAILLIILPEVLHFAAQYRLLIYGLVLVVVIVLRPNGLIPPAFNLGHVIRKIQALWLSPSNT</sequence>
<name>A0A512BSW7_9HYPH</name>
<evidence type="ECO:0000256" key="3">
    <source>
        <dbReference type="ARBA" id="ARBA00022692"/>
    </source>
</evidence>
<keyword evidence="8" id="KW-1185">Reference proteome</keyword>
<feature type="transmembrane region" description="Helical" evidence="6">
    <location>
        <begin position="40"/>
        <end position="58"/>
    </location>
</feature>
<dbReference type="EMBL" id="BJYU01000035">
    <property type="protein sequence ID" value="GEO15079.1"/>
    <property type="molecule type" value="Genomic_DNA"/>
</dbReference>
<dbReference type="AlphaFoldDB" id="A0A512BSW7"/>
<evidence type="ECO:0000256" key="1">
    <source>
        <dbReference type="ARBA" id="ARBA00004651"/>
    </source>
</evidence>
<protein>
    <submittedName>
        <fullName evidence="7">ABC transporter ATP-binding protein</fullName>
    </submittedName>
</protein>
<feature type="transmembrane region" description="Helical" evidence="6">
    <location>
        <begin position="215"/>
        <end position="238"/>
    </location>
</feature>
<keyword evidence="7" id="KW-0067">ATP-binding</keyword>
<dbReference type="Proteomes" id="UP000321085">
    <property type="component" value="Unassembled WGS sequence"/>
</dbReference>
<keyword evidence="7" id="KW-0547">Nucleotide-binding</keyword>
<accession>A0A512BSW7</accession>
<dbReference type="GO" id="GO:0015658">
    <property type="term" value="F:branched-chain amino acid transmembrane transporter activity"/>
    <property type="evidence" value="ECO:0007669"/>
    <property type="project" value="InterPro"/>
</dbReference>
<gene>
    <name evidence="7" type="ORF">MAE02_27750</name>
</gene>
<dbReference type="GO" id="GO:0005524">
    <property type="term" value="F:ATP binding"/>
    <property type="evidence" value="ECO:0007669"/>
    <property type="project" value="UniProtKB-KW"/>
</dbReference>
<evidence type="ECO:0000256" key="6">
    <source>
        <dbReference type="SAM" id="Phobius"/>
    </source>
</evidence>
<dbReference type="CDD" id="cd06581">
    <property type="entry name" value="TM_PBP1_LivM_like"/>
    <property type="match status" value="1"/>
</dbReference>
<dbReference type="InterPro" id="IPR043428">
    <property type="entry name" value="LivM-like"/>
</dbReference>
<feature type="transmembrane region" description="Helical" evidence="6">
    <location>
        <begin position="116"/>
        <end position="134"/>
    </location>
</feature>
<feature type="transmembrane region" description="Helical" evidence="6">
    <location>
        <begin position="166"/>
        <end position="184"/>
    </location>
</feature>
<proteinExistence type="predicted"/>
<feature type="transmembrane region" description="Helical" evidence="6">
    <location>
        <begin position="289"/>
        <end position="308"/>
    </location>
</feature>
<feature type="transmembrane region" description="Helical" evidence="6">
    <location>
        <begin position="250"/>
        <end position="277"/>
    </location>
</feature>
<keyword evidence="4 6" id="KW-1133">Transmembrane helix</keyword>
<dbReference type="OrthoDB" id="9814461at2"/>
<evidence type="ECO:0000313" key="8">
    <source>
        <dbReference type="Proteomes" id="UP000321085"/>
    </source>
</evidence>